<dbReference type="AlphaFoldDB" id="A0A2V1DG75"/>
<dbReference type="Pfam" id="PF13460">
    <property type="entry name" value="NAD_binding_10"/>
    <property type="match status" value="1"/>
</dbReference>
<dbReference type="PANTHER" id="PTHR43162:SF1">
    <property type="entry name" value="PRESTALK A DIFFERENTIATION PROTEIN A"/>
    <property type="match status" value="1"/>
</dbReference>
<evidence type="ECO:0000259" key="1">
    <source>
        <dbReference type="Pfam" id="PF13460"/>
    </source>
</evidence>
<name>A0A2V1DG75_9PLEO</name>
<sequence length="326" mass="35256">MAPTYLIIGATGNIGRPLVSLLLSHPSQPTLVLPTSKPAEQLTSTLSPGHDISRVHAIQGSIQDPNFIDGLLQTHGVTGVFMAMTGDNELFTTVNIISSLERSKTVRHVVYVSSCGNYSLDAMRNGALKNMNAANVAPKFFVEAKFKYGVAPRDDISGRGLSWTVLGPTLFFSNDMGVKQVMLEHGVFGQPLGSKGVSRVHPQDIALAGLKALEDDGQRWGGKKVMVGSLKGYTDEETAKLWSEALGKTIKPTLSNQAGFDACETGFSKFAGPAWGRTLRLMLEQFAEEGIMMSEAEYQDQIALLGKEPESYEKFVEATANAWKEA</sequence>
<dbReference type="EMBL" id="KZ805447">
    <property type="protein sequence ID" value="PVH97028.1"/>
    <property type="molecule type" value="Genomic_DNA"/>
</dbReference>
<protein>
    <submittedName>
        <fullName evidence="2">NAD(P)-binding protein</fullName>
    </submittedName>
</protein>
<dbReference type="InterPro" id="IPR051604">
    <property type="entry name" value="Ergot_Alk_Oxidoreductase"/>
</dbReference>
<dbReference type="PANTHER" id="PTHR43162">
    <property type="match status" value="1"/>
</dbReference>
<dbReference type="OrthoDB" id="3539286at2759"/>
<dbReference type="Gene3D" id="3.40.50.720">
    <property type="entry name" value="NAD(P)-binding Rossmann-like Domain"/>
    <property type="match status" value="1"/>
</dbReference>
<evidence type="ECO:0000313" key="2">
    <source>
        <dbReference type="EMBL" id="PVH97028.1"/>
    </source>
</evidence>
<dbReference type="InterPro" id="IPR016040">
    <property type="entry name" value="NAD(P)-bd_dom"/>
</dbReference>
<accession>A0A2V1DG75</accession>
<evidence type="ECO:0000313" key="3">
    <source>
        <dbReference type="Proteomes" id="UP000244855"/>
    </source>
</evidence>
<proteinExistence type="predicted"/>
<dbReference type="InterPro" id="IPR036291">
    <property type="entry name" value="NAD(P)-bd_dom_sf"/>
</dbReference>
<gene>
    <name evidence="2" type="ORF">DM02DRAFT_94807</name>
</gene>
<dbReference type="Proteomes" id="UP000244855">
    <property type="component" value="Unassembled WGS sequence"/>
</dbReference>
<reference evidence="2 3" key="1">
    <citation type="journal article" date="2018" name="Sci. Rep.">
        <title>Comparative genomics provides insights into the lifestyle and reveals functional heterogeneity of dark septate endophytic fungi.</title>
        <authorList>
            <person name="Knapp D.G."/>
            <person name="Nemeth J.B."/>
            <person name="Barry K."/>
            <person name="Hainaut M."/>
            <person name="Henrissat B."/>
            <person name="Johnson J."/>
            <person name="Kuo A."/>
            <person name="Lim J.H.P."/>
            <person name="Lipzen A."/>
            <person name="Nolan M."/>
            <person name="Ohm R.A."/>
            <person name="Tamas L."/>
            <person name="Grigoriev I.V."/>
            <person name="Spatafora J.W."/>
            <person name="Nagy L.G."/>
            <person name="Kovacs G.M."/>
        </authorList>
    </citation>
    <scope>NUCLEOTIDE SEQUENCE [LARGE SCALE GENOMIC DNA]</scope>
    <source>
        <strain evidence="2 3">DSE2036</strain>
    </source>
</reference>
<dbReference type="SUPFAM" id="SSF51735">
    <property type="entry name" value="NAD(P)-binding Rossmann-fold domains"/>
    <property type="match status" value="1"/>
</dbReference>
<keyword evidence="3" id="KW-1185">Reference proteome</keyword>
<feature type="domain" description="NAD(P)-binding" evidence="1">
    <location>
        <begin position="9"/>
        <end position="215"/>
    </location>
</feature>
<organism evidence="2 3">
    <name type="scientific">Periconia macrospinosa</name>
    <dbReference type="NCBI Taxonomy" id="97972"/>
    <lineage>
        <taxon>Eukaryota</taxon>
        <taxon>Fungi</taxon>
        <taxon>Dikarya</taxon>
        <taxon>Ascomycota</taxon>
        <taxon>Pezizomycotina</taxon>
        <taxon>Dothideomycetes</taxon>
        <taxon>Pleosporomycetidae</taxon>
        <taxon>Pleosporales</taxon>
        <taxon>Massarineae</taxon>
        <taxon>Periconiaceae</taxon>
        <taxon>Periconia</taxon>
    </lineage>
</organism>